<accession>A0ABQ9ID51</accession>
<evidence type="ECO:0000313" key="2">
    <source>
        <dbReference type="EMBL" id="KAJ8894174.1"/>
    </source>
</evidence>
<proteinExistence type="predicted"/>
<keyword evidence="3" id="KW-1185">Reference proteome</keyword>
<dbReference type="Proteomes" id="UP001159363">
    <property type="component" value="Chromosome 2"/>
</dbReference>
<feature type="compositionally biased region" description="Pro residues" evidence="1">
    <location>
        <begin position="386"/>
        <end position="397"/>
    </location>
</feature>
<comment type="caution">
    <text evidence="2">The sequence shown here is derived from an EMBL/GenBank/DDBJ whole genome shotgun (WGS) entry which is preliminary data.</text>
</comment>
<gene>
    <name evidence="2" type="ORF">PR048_006784</name>
</gene>
<organism evidence="2 3">
    <name type="scientific">Dryococelus australis</name>
    <dbReference type="NCBI Taxonomy" id="614101"/>
    <lineage>
        <taxon>Eukaryota</taxon>
        <taxon>Metazoa</taxon>
        <taxon>Ecdysozoa</taxon>
        <taxon>Arthropoda</taxon>
        <taxon>Hexapoda</taxon>
        <taxon>Insecta</taxon>
        <taxon>Pterygota</taxon>
        <taxon>Neoptera</taxon>
        <taxon>Polyneoptera</taxon>
        <taxon>Phasmatodea</taxon>
        <taxon>Verophasmatodea</taxon>
        <taxon>Anareolatae</taxon>
        <taxon>Phasmatidae</taxon>
        <taxon>Eurycanthinae</taxon>
        <taxon>Dryococelus</taxon>
    </lineage>
</organism>
<dbReference type="EMBL" id="JARBHB010000002">
    <property type="protein sequence ID" value="KAJ8894174.1"/>
    <property type="molecule type" value="Genomic_DNA"/>
</dbReference>
<evidence type="ECO:0000313" key="3">
    <source>
        <dbReference type="Proteomes" id="UP001159363"/>
    </source>
</evidence>
<protein>
    <submittedName>
        <fullName evidence="2">Uncharacterized protein</fullName>
    </submittedName>
</protein>
<evidence type="ECO:0000256" key="1">
    <source>
        <dbReference type="SAM" id="MobiDB-lite"/>
    </source>
</evidence>
<sequence length="679" mass="74137">MRTSTALSTGVEKVVNLAPCTWPNHTLDLFRQYNIESVPRESVTSQTRERLLEGMSPGRLKSASKNNTTPLAALTTPRALSAAGGKLGSIPGWATARISPSGNRAGRYRWSAGFLADLPSTPPFHSNAAPFSPRFTLIGSQCVVVKSRTNLSITQNLFQEMNNPEDTDGEVVMAMAVSPPILPFLAIEAAPLPPQFRDVMSVPASCGEACPAGRSLTVRAARKWKLAGISTSQRGPRVGDAELIRESKRYFVRATLRKCRCACNIFTALVSEKDEGMSTAECQELQQRWALRKGMWPVTVLLHTLRDASEDTKYLHTGQRNRMALEQSGISVDGNSCGPMPEVHNSTRNREFERFLPPIRVAGDSLRRNVSTQVESFIPPRRVAGNPPPQLPPPPLPASEVPKLLPSQGIFSPRPVRGLSLSRARSANPLPEHKHSPRLCLLAASGTLGTAGVGVVIKALADQQQAGGCLRRRRSQSNHPGTFGSLLMNYPSKRNSCGSSGRVQSQPFRRKNFPVVFEAAVVIVPGDAAGRRVFSEISRLPSPSVPMLLHTDLASSSSSQNLAIKSRPNVFTQRAVGFCLDLFLSLCRRIVKRPLAELRHMLRVTWEPLTSELQGFILHSHPGRGDLSHCLSVTDLIRTAHRFDGNTARLARRSDEALGMRVSVARITPSLVELERSAT</sequence>
<feature type="region of interest" description="Disordered" evidence="1">
    <location>
        <begin position="377"/>
        <end position="409"/>
    </location>
</feature>
<reference evidence="2 3" key="1">
    <citation type="submission" date="2023-02" db="EMBL/GenBank/DDBJ databases">
        <title>LHISI_Scaffold_Assembly.</title>
        <authorList>
            <person name="Stuart O.P."/>
            <person name="Cleave R."/>
            <person name="Magrath M.J.L."/>
            <person name="Mikheyev A.S."/>
        </authorList>
    </citation>
    <scope>NUCLEOTIDE SEQUENCE [LARGE SCALE GENOMIC DNA]</scope>
    <source>
        <strain evidence="2">Daus_M_001</strain>
        <tissue evidence="2">Leg muscle</tissue>
    </source>
</reference>
<name>A0ABQ9ID51_9NEOP</name>